<sequence>MREIRAEYGSYDKKVGAFDIGGKLDDEGRFLGRLTAQIKDGSTQIDHVDEESWFIAPALTWNIDDNTSLTVLAQVQHERLGSVFQYLPYQGTVKSNPLGRYDSDLFAGEPDFDHFDRDQESIGYAFDHVFNDVWSFKQNFRYRHLSLDYKSIYGLGYYNPAPTADLAPGDFAQGYRGALTSKTTVTGWALDNQVHANFNTGPVEHNVTMGGDLQYTTYDIFNQGSPGGDPKPFNFYDPVYGKWTPSDLATSNDVVSKVRQLGIYTQDHFKVDKFAFTLSGRVDWARVNQDSEGGTGAYATASNAAGTHQRNDRKATYRAGVVYLADNGLAPYYSYSQSFAPNVGLTTDLMKPTTGEQHELGIKYQPKGSNSSVTLSLFDVRKKDVPTPDPTDPSGQRQVQIGEVQSRGVELEALASITESFNVITSLTYNKVEITKDTNVEGNRPYNVPEKMASVWADYTFRNGDIKGLGFGAGVRYVGSSYGDDANKLDIPAYALVDAMVHYDLENWRLQLNAKNLLDNNYATCQGTEFRCNYGYPRMLSTSVSYNW</sequence>
<accession>A0A6I5RW44</accession>
<proteinExistence type="inferred from homology"/>
<evidence type="ECO:0000256" key="5">
    <source>
        <dbReference type="ARBA" id="ARBA00022692"/>
    </source>
</evidence>
<dbReference type="InterPro" id="IPR036942">
    <property type="entry name" value="Beta-barrel_TonB_sf"/>
</dbReference>
<dbReference type="GO" id="GO:0015344">
    <property type="term" value="F:siderophore uptake transmembrane transporter activity"/>
    <property type="evidence" value="ECO:0007669"/>
    <property type="project" value="TreeGrafter"/>
</dbReference>
<keyword evidence="14" id="KW-0675">Receptor</keyword>
<dbReference type="GO" id="GO:0009279">
    <property type="term" value="C:cell outer membrane"/>
    <property type="evidence" value="ECO:0007669"/>
    <property type="project" value="UniProtKB-SubCell"/>
</dbReference>
<keyword evidence="9" id="KW-0798">TonB box</keyword>
<keyword evidence="7" id="KW-0408">Iron</keyword>
<keyword evidence="15" id="KW-1185">Reference proteome</keyword>
<gene>
    <name evidence="14" type="ORF">G3O07_23310</name>
</gene>
<dbReference type="FunFam" id="2.40.170.20:FF:000005">
    <property type="entry name" value="TonB-dependent siderophore receptor"/>
    <property type="match status" value="1"/>
</dbReference>
<evidence type="ECO:0000259" key="13">
    <source>
        <dbReference type="Pfam" id="PF00593"/>
    </source>
</evidence>
<keyword evidence="11 12" id="KW-0998">Cell outer membrane</keyword>
<keyword evidence="8" id="KW-0406">Ion transport</keyword>
<evidence type="ECO:0000313" key="14">
    <source>
        <dbReference type="EMBL" id="NES11989.1"/>
    </source>
</evidence>
<keyword evidence="10 12" id="KW-0472">Membrane</keyword>
<evidence type="ECO:0000256" key="12">
    <source>
        <dbReference type="PROSITE-ProRule" id="PRU01360"/>
    </source>
</evidence>
<feature type="domain" description="TonB-dependent receptor-like beta-barrel" evidence="13">
    <location>
        <begin position="61"/>
        <end position="517"/>
    </location>
</feature>
<organism evidence="14 15">
    <name type="scientific">Pseudomonas laurentiana</name>
    <dbReference type="NCBI Taxonomy" id="2364649"/>
    <lineage>
        <taxon>Bacteria</taxon>
        <taxon>Pseudomonadati</taxon>
        <taxon>Pseudomonadota</taxon>
        <taxon>Gammaproteobacteria</taxon>
        <taxon>Pseudomonadales</taxon>
        <taxon>Pseudomonadaceae</taxon>
        <taxon>Pseudomonas</taxon>
    </lineage>
</organism>
<evidence type="ECO:0000256" key="9">
    <source>
        <dbReference type="ARBA" id="ARBA00023077"/>
    </source>
</evidence>
<evidence type="ECO:0000256" key="8">
    <source>
        <dbReference type="ARBA" id="ARBA00023065"/>
    </source>
</evidence>
<dbReference type="PANTHER" id="PTHR32552">
    <property type="entry name" value="FERRICHROME IRON RECEPTOR-RELATED"/>
    <property type="match status" value="1"/>
</dbReference>
<comment type="caution">
    <text evidence="14">The sequence shown here is derived from an EMBL/GenBank/DDBJ whole genome shotgun (WGS) entry which is preliminary data.</text>
</comment>
<evidence type="ECO:0000256" key="6">
    <source>
        <dbReference type="ARBA" id="ARBA00022729"/>
    </source>
</evidence>
<dbReference type="Proteomes" id="UP000471751">
    <property type="component" value="Unassembled WGS sequence"/>
</dbReference>
<dbReference type="PROSITE" id="PS52016">
    <property type="entry name" value="TONB_DEPENDENT_REC_3"/>
    <property type="match status" value="1"/>
</dbReference>
<evidence type="ECO:0000256" key="7">
    <source>
        <dbReference type="ARBA" id="ARBA00023004"/>
    </source>
</evidence>
<keyword evidence="6" id="KW-0732">Signal</keyword>
<evidence type="ECO:0000256" key="10">
    <source>
        <dbReference type="ARBA" id="ARBA00023136"/>
    </source>
</evidence>
<evidence type="ECO:0000313" key="15">
    <source>
        <dbReference type="Proteomes" id="UP000471751"/>
    </source>
</evidence>
<keyword evidence="3 12" id="KW-1134">Transmembrane beta strand</keyword>
<dbReference type="PANTHER" id="PTHR32552:SF68">
    <property type="entry name" value="FERRICHROME OUTER MEMBRANE TRANSPORTER_PHAGE RECEPTOR"/>
    <property type="match status" value="1"/>
</dbReference>
<comment type="subcellular location">
    <subcellularLocation>
        <location evidence="1 12">Cell outer membrane</location>
        <topology evidence="1 12">Multi-pass membrane protein</topology>
    </subcellularLocation>
</comment>
<dbReference type="EMBL" id="JAAHBT010000388">
    <property type="protein sequence ID" value="NES11989.1"/>
    <property type="molecule type" value="Genomic_DNA"/>
</dbReference>
<dbReference type="InterPro" id="IPR039426">
    <property type="entry name" value="TonB-dep_rcpt-like"/>
</dbReference>
<dbReference type="Pfam" id="PF00593">
    <property type="entry name" value="TonB_dep_Rec_b-barrel"/>
    <property type="match status" value="1"/>
</dbReference>
<dbReference type="InterPro" id="IPR000531">
    <property type="entry name" value="Beta-barrel_TonB"/>
</dbReference>
<comment type="similarity">
    <text evidence="12">Belongs to the TonB-dependent receptor family.</text>
</comment>
<protein>
    <submittedName>
        <fullName evidence="14">TonB-dependent siderophore receptor</fullName>
    </submittedName>
</protein>
<evidence type="ECO:0000256" key="11">
    <source>
        <dbReference type="ARBA" id="ARBA00023237"/>
    </source>
</evidence>
<evidence type="ECO:0000256" key="4">
    <source>
        <dbReference type="ARBA" id="ARBA00022496"/>
    </source>
</evidence>
<keyword evidence="2 12" id="KW-0813">Transport</keyword>
<keyword evidence="5 12" id="KW-0812">Transmembrane</keyword>
<evidence type="ECO:0000256" key="3">
    <source>
        <dbReference type="ARBA" id="ARBA00022452"/>
    </source>
</evidence>
<dbReference type="InterPro" id="IPR010105">
    <property type="entry name" value="TonB_sidphr_rcpt"/>
</dbReference>
<keyword evidence="4" id="KW-0410">Iron transport</keyword>
<dbReference type="NCBIfam" id="TIGR01783">
    <property type="entry name" value="TonB-siderophor"/>
    <property type="match status" value="1"/>
</dbReference>
<dbReference type="Gene3D" id="2.40.170.20">
    <property type="entry name" value="TonB-dependent receptor, beta-barrel domain"/>
    <property type="match status" value="1"/>
</dbReference>
<dbReference type="GO" id="GO:0038023">
    <property type="term" value="F:signaling receptor activity"/>
    <property type="evidence" value="ECO:0007669"/>
    <property type="project" value="InterPro"/>
</dbReference>
<evidence type="ECO:0000256" key="1">
    <source>
        <dbReference type="ARBA" id="ARBA00004571"/>
    </source>
</evidence>
<dbReference type="SUPFAM" id="SSF56935">
    <property type="entry name" value="Porins"/>
    <property type="match status" value="1"/>
</dbReference>
<name>A0A6I5RW44_9PSED</name>
<reference evidence="14 15" key="1">
    <citation type="submission" date="2020-02" db="EMBL/GenBank/DDBJ databases">
        <title>Broccoli isolated Pseudomonas sp.</title>
        <authorList>
            <person name="Fujikawa T."/>
            <person name="Sawada H."/>
        </authorList>
    </citation>
    <scope>NUCLEOTIDE SEQUENCE [LARGE SCALE GENOMIC DNA]</scope>
    <source>
        <strain evidence="14 15">JCM 32154</strain>
    </source>
</reference>
<dbReference type="GO" id="GO:0015891">
    <property type="term" value="P:siderophore transport"/>
    <property type="evidence" value="ECO:0007669"/>
    <property type="project" value="InterPro"/>
</dbReference>
<dbReference type="AlphaFoldDB" id="A0A6I5RW44"/>
<dbReference type="CDD" id="cd01347">
    <property type="entry name" value="ligand_gated_channel"/>
    <property type="match status" value="1"/>
</dbReference>
<evidence type="ECO:0000256" key="2">
    <source>
        <dbReference type="ARBA" id="ARBA00022448"/>
    </source>
</evidence>